<sequence>MAFRKSSVFSYKDSTGVVSADLSHVGPITHHKFKNSGLDGSEYFISLEMIKTNNSHTMVVTATPRGNLAFVFFGEFYQIGSNFGESEDLMDSPTSMNVNALMDDSTDTDEKFAMMEQTIEALKKSIDDKTLHIAQLMNNHVPTCPPGFDARNKDVEESLMKSKFQKEKQSASVAALSIQQLQDMIINTIRANHASVAPNQKKCSRSQSMPNTTFLQFGSLTPIEIDNHQENEAYGWTLVTHKKRRHQTVLRIQLPKTRATRSNVNQLQSSKSVKPCTSQKINGFLSQNVRRPITLDEFFLEKFFCGSHIGATHVVSNTYEMKENKGKHNATITQEHQANEKVALCCATIAFTDDDLLLGSKLHNRPLFVVGSIR</sequence>
<evidence type="ECO:0000313" key="1">
    <source>
        <dbReference type="EMBL" id="KAK4716455.1"/>
    </source>
</evidence>
<comment type="caution">
    <text evidence="1">The sequence shown here is derived from an EMBL/GenBank/DDBJ whole genome shotgun (WGS) entry which is preliminary data.</text>
</comment>
<protein>
    <submittedName>
        <fullName evidence="1">Uncharacterized protein</fullName>
    </submittedName>
</protein>
<dbReference type="AlphaFoldDB" id="A0AAV9KSN6"/>
<keyword evidence="2" id="KW-1185">Reference proteome</keyword>
<dbReference type="EMBL" id="JAWPEI010000009">
    <property type="protein sequence ID" value="KAK4716455.1"/>
    <property type="molecule type" value="Genomic_DNA"/>
</dbReference>
<accession>A0AAV9KSN6</accession>
<dbReference type="PANTHER" id="PTHR33437:SF2">
    <property type="entry name" value="OS06G0361200 PROTEIN"/>
    <property type="match status" value="1"/>
</dbReference>
<name>A0AAV9KSN6_9SOLN</name>
<evidence type="ECO:0000313" key="2">
    <source>
        <dbReference type="Proteomes" id="UP001311915"/>
    </source>
</evidence>
<organism evidence="1 2">
    <name type="scientific">Solanum pinnatisectum</name>
    <name type="common">tansyleaf nightshade</name>
    <dbReference type="NCBI Taxonomy" id="50273"/>
    <lineage>
        <taxon>Eukaryota</taxon>
        <taxon>Viridiplantae</taxon>
        <taxon>Streptophyta</taxon>
        <taxon>Embryophyta</taxon>
        <taxon>Tracheophyta</taxon>
        <taxon>Spermatophyta</taxon>
        <taxon>Magnoliopsida</taxon>
        <taxon>eudicotyledons</taxon>
        <taxon>Gunneridae</taxon>
        <taxon>Pentapetalae</taxon>
        <taxon>asterids</taxon>
        <taxon>lamiids</taxon>
        <taxon>Solanales</taxon>
        <taxon>Solanaceae</taxon>
        <taxon>Solanoideae</taxon>
        <taxon>Solaneae</taxon>
        <taxon>Solanum</taxon>
    </lineage>
</organism>
<proteinExistence type="predicted"/>
<dbReference type="PANTHER" id="PTHR33437">
    <property type="entry name" value="OS06G0361200 PROTEIN"/>
    <property type="match status" value="1"/>
</dbReference>
<dbReference type="Proteomes" id="UP001311915">
    <property type="component" value="Unassembled WGS sequence"/>
</dbReference>
<reference evidence="1 2" key="1">
    <citation type="submission" date="2023-10" db="EMBL/GenBank/DDBJ databases">
        <title>Genome-Wide Identification Analysis in wild type Solanum Pinnatisectum Reveals Some Genes Defensing Phytophthora Infestans.</title>
        <authorList>
            <person name="Sun C."/>
        </authorList>
    </citation>
    <scope>NUCLEOTIDE SEQUENCE [LARGE SCALE GENOMIC DNA]</scope>
    <source>
        <strain evidence="1">LQN</strain>
        <tissue evidence="1">Leaf</tissue>
    </source>
</reference>
<gene>
    <name evidence="1" type="ORF">R3W88_014793</name>
</gene>